<gene>
    <name evidence="1" type="ORF">SAMN02746019_00009500</name>
</gene>
<dbReference type="PANTHER" id="PTHR38597:SF1">
    <property type="entry name" value="BLL3834 PROTEIN"/>
    <property type="match status" value="1"/>
</dbReference>
<dbReference type="RefSeq" id="WP_088571193.1">
    <property type="nucleotide sequence ID" value="NZ_FYEK01000027.1"/>
</dbReference>
<protein>
    <recommendedName>
        <fullName evidence="3">DUF763 domain-containing protein</fullName>
    </recommendedName>
</protein>
<sequence length="367" mass="41629">MPRTGFADLPLHTGRAPRWLFVRMTALAREIITVLVDEFGTAEVLRRLSDPYWFQAFGCVLGYDWHSSGLTTVVCGALKEALKDAGRELGLFVAGGKGRASRRTPEEIAAAAAYLRSGPEILIQASRMAAKVDNHALQDGYQIYHHVMVFDREGRWAVIQQGMNLENRYARRYHWLSETVVDFVNEPHAAVCCDERTRPLNMVAAEAEAARHAVAELSREKPWRLLQELRRLQRLRLPPHHEILLRDIHPDHLASIFVKTYEAQPASFAELLGLPQVGAKTIRALALLAELLYGTPLSFRDPARFAFAHGGKDRHPFPVDRALYDRSIRILHEAVARARVGDRERLEALRRLAEWQRALLRSEHPSP</sequence>
<dbReference type="Pfam" id="PF05559">
    <property type="entry name" value="DUF763"/>
    <property type="match status" value="1"/>
</dbReference>
<dbReference type="InParanoid" id="A0A212R059"/>
<reference evidence="2" key="1">
    <citation type="submission" date="2017-06" db="EMBL/GenBank/DDBJ databases">
        <authorList>
            <person name="Varghese N."/>
            <person name="Submissions S."/>
        </authorList>
    </citation>
    <scope>NUCLEOTIDE SEQUENCE [LARGE SCALE GENOMIC DNA]</scope>
    <source>
        <strain evidence="2">JAD2</strain>
    </source>
</reference>
<evidence type="ECO:0000313" key="1">
    <source>
        <dbReference type="EMBL" id="SNB65230.1"/>
    </source>
</evidence>
<organism evidence="1 2">
    <name type="scientific">Thermoflexus hugenholtzii JAD2</name>
    <dbReference type="NCBI Taxonomy" id="877466"/>
    <lineage>
        <taxon>Bacteria</taxon>
        <taxon>Bacillati</taxon>
        <taxon>Chloroflexota</taxon>
        <taxon>Thermoflexia</taxon>
        <taxon>Thermoflexales</taxon>
        <taxon>Thermoflexaceae</taxon>
        <taxon>Thermoflexus</taxon>
    </lineage>
</organism>
<proteinExistence type="predicted"/>
<dbReference type="InterPro" id="IPR008482">
    <property type="entry name" value="DUF763"/>
</dbReference>
<dbReference type="AlphaFoldDB" id="A0A212R059"/>
<evidence type="ECO:0000313" key="2">
    <source>
        <dbReference type="Proteomes" id="UP000197025"/>
    </source>
</evidence>
<evidence type="ECO:0008006" key="3">
    <source>
        <dbReference type="Google" id="ProtNLM"/>
    </source>
</evidence>
<name>A0A212R059_9CHLR</name>
<dbReference type="Proteomes" id="UP000197025">
    <property type="component" value="Unassembled WGS sequence"/>
</dbReference>
<accession>A0A212R059</accession>
<dbReference type="OrthoDB" id="9802662at2"/>
<dbReference type="EMBL" id="FYEK01000027">
    <property type="protein sequence ID" value="SNB65230.1"/>
    <property type="molecule type" value="Genomic_DNA"/>
</dbReference>
<dbReference type="PANTHER" id="PTHR38597">
    <property type="entry name" value="BLL3834 PROTEIN"/>
    <property type="match status" value="1"/>
</dbReference>
<keyword evidence="2" id="KW-1185">Reference proteome</keyword>